<dbReference type="PROSITE" id="PS50206">
    <property type="entry name" value="RHODANESE_3"/>
    <property type="match status" value="2"/>
</dbReference>
<proteinExistence type="predicted"/>
<evidence type="ECO:0000313" key="5">
    <source>
        <dbReference type="Proteomes" id="UP001258181"/>
    </source>
</evidence>
<dbReference type="GO" id="GO:0004792">
    <property type="term" value="F:thiosulfate-cyanide sulfurtransferase activity"/>
    <property type="evidence" value="ECO:0007669"/>
    <property type="project" value="UniProtKB-EC"/>
</dbReference>
<sequence>MSNFVSPEWVNEHVNDIQVIFFDCRFSLADPQAGFKLYKKDHIKGAYFADLNNDLSRPLSTHGGRHPLPSVNILSQFFSNCGVDGEKIVVAYDDEAGAYASRLWWILKYLGHSKVFVMNCGYTHYKEKGYSISSKMPAEKSGNFTPNVQNTMKIDKDELLRKIKSGEDTIIDAREEGRYKGIFEPIDHKAGHIPTAVNIPWKSNYRSPGIWRSREELRTIYKSYADKKEKQIVYCGSGVTACINILAMDEAGIGNVSLYPGSWSDWISYEENEVETD</sequence>
<dbReference type="InterPro" id="IPR045078">
    <property type="entry name" value="TST/MPST-like"/>
</dbReference>
<dbReference type="CDD" id="cd01448">
    <property type="entry name" value="TST_Repeat_1"/>
    <property type="match status" value="1"/>
</dbReference>
<evidence type="ECO:0000259" key="3">
    <source>
        <dbReference type="PROSITE" id="PS50206"/>
    </source>
</evidence>
<dbReference type="SUPFAM" id="SSF52821">
    <property type="entry name" value="Rhodanese/Cell cycle control phosphatase"/>
    <property type="match status" value="2"/>
</dbReference>
<dbReference type="PANTHER" id="PTHR11364">
    <property type="entry name" value="THIOSULFATE SULFERTANSFERASE"/>
    <property type="match status" value="1"/>
</dbReference>
<dbReference type="PANTHER" id="PTHR11364:SF27">
    <property type="entry name" value="SULFURTRANSFERASE"/>
    <property type="match status" value="1"/>
</dbReference>
<reference evidence="4 5" key="1">
    <citation type="submission" date="2023-07" db="EMBL/GenBank/DDBJ databases">
        <title>Sorghum-associated microbial communities from plants grown in Nebraska, USA.</title>
        <authorList>
            <person name="Schachtman D."/>
        </authorList>
    </citation>
    <scope>NUCLEOTIDE SEQUENCE [LARGE SCALE GENOMIC DNA]</scope>
    <source>
        <strain evidence="4 5">BE211</strain>
    </source>
</reference>
<dbReference type="EMBL" id="JAVDWA010000002">
    <property type="protein sequence ID" value="MDR7072286.1"/>
    <property type="molecule type" value="Genomic_DNA"/>
</dbReference>
<evidence type="ECO:0000256" key="1">
    <source>
        <dbReference type="ARBA" id="ARBA00022679"/>
    </source>
</evidence>
<feature type="domain" description="Rhodanese" evidence="3">
    <location>
        <begin position="15"/>
        <end position="134"/>
    </location>
</feature>
<comment type="caution">
    <text evidence="4">The sequence shown here is derived from an EMBL/GenBank/DDBJ whole genome shotgun (WGS) entry which is preliminary data.</text>
</comment>
<dbReference type="RefSeq" id="WP_310257556.1">
    <property type="nucleotide sequence ID" value="NZ_JAVDWA010000002.1"/>
</dbReference>
<keyword evidence="5" id="KW-1185">Reference proteome</keyword>
<accession>A0ABU1TYM4</accession>
<dbReference type="InterPro" id="IPR001763">
    <property type="entry name" value="Rhodanese-like_dom"/>
</dbReference>
<dbReference type="Gene3D" id="3.40.250.10">
    <property type="entry name" value="Rhodanese-like domain"/>
    <property type="match status" value="2"/>
</dbReference>
<gene>
    <name evidence="4" type="ORF">J2X07_001263</name>
</gene>
<evidence type="ECO:0000256" key="2">
    <source>
        <dbReference type="ARBA" id="ARBA00022737"/>
    </source>
</evidence>
<dbReference type="Pfam" id="PF00581">
    <property type="entry name" value="Rhodanese"/>
    <property type="match status" value="2"/>
</dbReference>
<keyword evidence="1 4" id="KW-0808">Transferase</keyword>
<keyword evidence="2" id="KW-0677">Repeat</keyword>
<evidence type="ECO:0000313" key="4">
    <source>
        <dbReference type="EMBL" id="MDR7072286.1"/>
    </source>
</evidence>
<dbReference type="Proteomes" id="UP001258181">
    <property type="component" value="Unassembled WGS sequence"/>
</dbReference>
<organism evidence="4 5">
    <name type="scientific">Fictibacillus barbaricus</name>
    <dbReference type="NCBI Taxonomy" id="182136"/>
    <lineage>
        <taxon>Bacteria</taxon>
        <taxon>Bacillati</taxon>
        <taxon>Bacillota</taxon>
        <taxon>Bacilli</taxon>
        <taxon>Bacillales</taxon>
        <taxon>Fictibacillaceae</taxon>
        <taxon>Fictibacillus</taxon>
    </lineage>
</organism>
<dbReference type="InterPro" id="IPR036873">
    <property type="entry name" value="Rhodanese-like_dom_sf"/>
</dbReference>
<dbReference type="EC" id="2.8.1.2" evidence="4"/>
<dbReference type="GO" id="GO:0016784">
    <property type="term" value="F:3-mercaptopyruvate sulfurtransferase activity"/>
    <property type="evidence" value="ECO:0007669"/>
    <property type="project" value="UniProtKB-EC"/>
</dbReference>
<feature type="domain" description="Rhodanese" evidence="3">
    <location>
        <begin position="164"/>
        <end position="275"/>
    </location>
</feature>
<protein>
    <submittedName>
        <fullName evidence="4">Thiosulfate/3-mercaptopyruvate sulfurtransferase</fullName>
        <ecNumber evidence="4">2.8.1.1</ecNumber>
        <ecNumber evidence="4">2.8.1.2</ecNumber>
    </submittedName>
</protein>
<name>A0ABU1TYM4_9BACL</name>
<dbReference type="SMART" id="SM00450">
    <property type="entry name" value="RHOD"/>
    <property type="match status" value="2"/>
</dbReference>
<dbReference type="CDD" id="cd01449">
    <property type="entry name" value="TST_Repeat_2"/>
    <property type="match status" value="1"/>
</dbReference>
<dbReference type="EC" id="2.8.1.1" evidence="4"/>